<protein>
    <submittedName>
        <fullName evidence="2">Uncharacterized protein</fullName>
    </submittedName>
</protein>
<proteinExistence type="predicted"/>
<name>A0ABT2QR96_9STAP</name>
<dbReference type="RefSeq" id="WP_262856094.1">
    <property type="nucleotide sequence ID" value="NZ_JAOPKZ010000011.1"/>
</dbReference>
<keyword evidence="1" id="KW-0472">Membrane</keyword>
<feature type="transmembrane region" description="Helical" evidence="1">
    <location>
        <begin position="6"/>
        <end position="35"/>
    </location>
</feature>
<dbReference type="EMBL" id="JAOPKZ010000011">
    <property type="protein sequence ID" value="MCU5746503.1"/>
    <property type="molecule type" value="Genomic_DNA"/>
</dbReference>
<organism evidence="2 3">
    <name type="scientific">Staphylococcus marylandisciuri</name>
    <dbReference type="NCBI Taxonomy" id="2981529"/>
    <lineage>
        <taxon>Bacteria</taxon>
        <taxon>Bacillati</taxon>
        <taxon>Bacillota</taxon>
        <taxon>Bacilli</taxon>
        <taxon>Bacillales</taxon>
        <taxon>Staphylococcaceae</taxon>
        <taxon>Staphylococcus</taxon>
    </lineage>
</organism>
<sequence length="53" mass="5941">MGLYSIFMTLITIIATLIVLAFGDIYLSIVIYGLLSIIAVPIANQYEFKKENE</sequence>
<keyword evidence="3" id="KW-1185">Reference proteome</keyword>
<gene>
    <name evidence="2" type="ORF">N9R04_07195</name>
</gene>
<evidence type="ECO:0000256" key="1">
    <source>
        <dbReference type="SAM" id="Phobius"/>
    </source>
</evidence>
<dbReference type="Proteomes" id="UP001209553">
    <property type="component" value="Unassembled WGS sequence"/>
</dbReference>
<keyword evidence="1" id="KW-0812">Transmembrane</keyword>
<reference evidence="2 3" key="1">
    <citation type="journal article" date="2023" name="Int. J. Syst. Evol. Microbiol.">
        <title>Streptococcus sciuri sp. nov., Staphylococcus marylandisciuri sp. nov. and Staphylococcus americanisciuri sp. nov., isolated from faeces of eastern grey squirrel (Sciurus carolinensis).</title>
        <authorList>
            <person name="Volokhov D.V."/>
            <person name="Zagorodnyaya T.A."/>
            <person name="Furtak V.A."/>
            <person name="Nattanmai G."/>
            <person name="Randall L."/>
            <person name="Jose S."/>
            <person name="Gao Y."/>
            <person name="Eisenberg T."/>
            <person name="Delmonte P."/>
            <person name="Blom J."/>
            <person name="Mitchell K.K."/>
        </authorList>
    </citation>
    <scope>NUCLEOTIDE SEQUENCE [LARGE SCALE GENOMIC DNA]</scope>
    <source>
        <strain evidence="2 3">SQ8-PEA</strain>
    </source>
</reference>
<accession>A0ABT2QR96</accession>
<evidence type="ECO:0000313" key="2">
    <source>
        <dbReference type="EMBL" id="MCU5746503.1"/>
    </source>
</evidence>
<evidence type="ECO:0000313" key="3">
    <source>
        <dbReference type="Proteomes" id="UP001209553"/>
    </source>
</evidence>
<keyword evidence="1" id="KW-1133">Transmembrane helix</keyword>
<comment type="caution">
    <text evidence="2">The sequence shown here is derived from an EMBL/GenBank/DDBJ whole genome shotgun (WGS) entry which is preliminary data.</text>
</comment>